<evidence type="ECO:0000313" key="2">
    <source>
        <dbReference type="Proteomes" id="UP000326641"/>
    </source>
</evidence>
<dbReference type="InterPro" id="IPR029063">
    <property type="entry name" value="SAM-dependent_MTases_sf"/>
</dbReference>
<reference evidence="1" key="1">
    <citation type="submission" date="2018-11" db="EMBL/GenBank/DDBJ databases">
        <authorList>
            <person name="Onetto C."/>
        </authorList>
    </citation>
    <scope>NUCLEOTIDE SEQUENCE [LARGE SCALE GENOMIC DNA]</scope>
</reference>
<evidence type="ECO:0000313" key="1">
    <source>
        <dbReference type="EMBL" id="VUX46334.1"/>
    </source>
</evidence>
<gene>
    <name evidence="1" type="ORF">DF3PA_200016</name>
</gene>
<dbReference type="Proteomes" id="UP000326641">
    <property type="component" value="Unassembled WGS sequence"/>
</dbReference>
<dbReference type="Pfam" id="PF13489">
    <property type="entry name" value="Methyltransf_23"/>
    <property type="match status" value="1"/>
</dbReference>
<comment type="caution">
    <text evidence="1">The sequence shown here is derived from an EMBL/GenBank/DDBJ whole genome shotgun (WGS) entry which is preliminary data.</text>
</comment>
<keyword evidence="2" id="KW-1185">Reference proteome</keyword>
<proteinExistence type="predicted"/>
<sequence length="269" mass="30325">MTRLFDATTFYQHYSRTILSRPGYPARAQYKSTIMWDIFGAKLVHALGSIETYADIGGAFGFSANCLRFHISNAQKGTAPKTFVFELTDDYDLCSLLFPEITYVAQDISTYDGVFDLVTCFDVIEHISDPASFLEAAASKARFALTMTPLETTGDWRGGRRVGDAFGDSHPEGHVNFFNIRSYHALLSDSPFRFVAETSYMISLKPRFAIDDRGFYPESSCSPYSTDTLYEKIKCPAKYIVREFFPASLYRRLFGGCWALNLLRSTSVT</sequence>
<dbReference type="AlphaFoldDB" id="A0A564WFS6"/>
<organism evidence="1 2">
    <name type="scientific">Candidatus Defluviicoccus seviourii</name>
    <dbReference type="NCBI Taxonomy" id="2565273"/>
    <lineage>
        <taxon>Bacteria</taxon>
        <taxon>Pseudomonadati</taxon>
        <taxon>Pseudomonadota</taxon>
        <taxon>Alphaproteobacteria</taxon>
        <taxon>Rhodospirillales</taxon>
        <taxon>Rhodospirillaceae</taxon>
        <taxon>Defluviicoccus</taxon>
    </lineage>
</organism>
<dbReference type="SUPFAM" id="SSF53335">
    <property type="entry name" value="S-adenosyl-L-methionine-dependent methyltransferases"/>
    <property type="match status" value="1"/>
</dbReference>
<name>A0A564WFS6_9PROT</name>
<dbReference type="Gene3D" id="3.40.50.150">
    <property type="entry name" value="Vaccinia Virus protein VP39"/>
    <property type="match status" value="1"/>
</dbReference>
<protein>
    <submittedName>
        <fullName evidence="1">Uncharacterized protein</fullName>
    </submittedName>
</protein>
<dbReference type="EMBL" id="UXAT02000013">
    <property type="protein sequence ID" value="VUX46334.1"/>
    <property type="molecule type" value="Genomic_DNA"/>
</dbReference>
<accession>A0A564WFS6</accession>